<keyword evidence="1" id="KW-0732">Signal</keyword>
<evidence type="ECO:0000313" key="2">
    <source>
        <dbReference type="EMBL" id="MFC5566330.1"/>
    </source>
</evidence>
<organism evidence="2 3">
    <name type="scientific">Rubellimicrobium aerolatum</name>
    <dbReference type="NCBI Taxonomy" id="490979"/>
    <lineage>
        <taxon>Bacteria</taxon>
        <taxon>Pseudomonadati</taxon>
        <taxon>Pseudomonadota</taxon>
        <taxon>Alphaproteobacteria</taxon>
        <taxon>Rhodobacterales</taxon>
        <taxon>Roseobacteraceae</taxon>
        <taxon>Rubellimicrobium</taxon>
    </lineage>
</organism>
<protein>
    <submittedName>
        <fullName evidence="2">DUF5333 domain-containing protein</fullName>
    </submittedName>
</protein>
<sequence>MNRSCRIAALAAWAWAWAGGAAGQERPPLGEVPSITEGLIDTAIAYEIGRRCDTLDGRRLQGIAFLLSLRAEARRLGYSAEEIDAFVSEGPEKERLEGIARERLRALGAVEGEWETYCTVGRAQVAEGTRIGGLLTD</sequence>
<dbReference type="InterPro" id="IPR020349">
    <property type="entry name" value="Uncharacterised_14.7kDa"/>
</dbReference>
<evidence type="ECO:0000256" key="1">
    <source>
        <dbReference type="SAM" id="SignalP"/>
    </source>
</evidence>
<feature type="chain" id="PRO_5045614177" evidence="1">
    <location>
        <begin position="19"/>
        <end position="137"/>
    </location>
</feature>
<dbReference type="Proteomes" id="UP001596056">
    <property type="component" value="Unassembled WGS sequence"/>
</dbReference>
<reference evidence="3" key="1">
    <citation type="journal article" date="2019" name="Int. J. Syst. Evol. Microbiol.">
        <title>The Global Catalogue of Microorganisms (GCM) 10K type strain sequencing project: providing services to taxonomists for standard genome sequencing and annotation.</title>
        <authorList>
            <consortium name="The Broad Institute Genomics Platform"/>
            <consortium name="The Broad Institute Genome Sequencing Center for Infectious Disease"/>
            <person name="Wu L."/>
            <person name="Ma J."/>
        </authorList>
    </citation>
    <scope>NUCLEOTIDE SEQUENCE [LARGE SCALE GENOMIC DNA]</scope>
    <source>
        <strain evidence="3">KACC 11588</strain>
    </source>
</reference>
<accession>A0ABW0SBS4</accession>
<feature type="signal peptide" evidence="1">
    <location>
        <begin position="1"/>
        <end position="18"/>
    </location>
</feature>
<name>A0ABW0SBS4_9RHOB</name>
<dbReference type="Pfam" id="PF17267">
    <property type="entry name" value="DUF5333"/>
    <property type="match status" value="1"/>
</dbReference>
<evidence type="ECO:0000313" key="3">
    <source>
        <dbReference type="Proteomes" id="UP001596056"/>
    </source>
</evidence>
<comment type="caution">
    <text evidence="2">The sequence shown here is derived from an EMBL/GenBank/DDBJ whole genome shotgun (WGS) entry which is preliminary data.</text>
</comment>
<keyword evidence="3" id="KW-1185">Reference proteome</keyword>
<dbReference type="EMBL" id="JBHSNA010000005">
    <property type="protein sequence ID" value="MFC5566330.1"/>
    <property type="molecule type" value="Genomic_DNA"/>
</dbReference>
<proteinExistence type="predicted"/>
<dbReference type="RefSeq" id="WP_209839896.1">
    <property type="nucleotide sequence ID" value="NZ_JAGGJP010000006.1"/>
</dbReference>
<gene>
    <name evidence="2" type="ORF">ACFPOC_07830</name>
</gene>